<keyword evidence="9" id="KW-0482">Metalloprotease</keyword>
<keyword evidence="4 7" id="KW-0963">Cytoplasm</keyword>
<keyword evidence="9" id="KW-0645">Protease</keyword>
<keyword evidence="5 7" id="KW-0479">Metal-binding</keyword>
<gene>
    <name evidence="7" type="primary">sprT</name>
    <name evidence="9" type="ORF">GW590_01255</name>
</gene>
<feature type="domain" description="SprT-like" evidence="8">
    <location>
        <begin position="16"/>
        <end position="166"/>
    </location>
</feature>
<accession>A0A848MEP5</accession>
<dbReference type="InterPro" id="IPR023483">
    <property type="entry name" value="Uncharacterised_SprT"/>
</dbReference>
<dbReference type="Pfam" id="PF10263">
    <property type="entry name" value="SprT-like"/>
    <property type="match status" value="1"/>
</dbReference>
<evidence type="ECO:0000256" key="3">
    <source>
        <dbReference type="ARBA" id="ARBA00020082"/>
    </source>
</evidence>
<dbReference type="InterPro" id="IPR035240">
    <property type="entry name" value="SprT_Zn_ribbon"/>
</dbReference>
<feature type="binding site" evidence="7">
    <location>
        <position position="82"/>
    </location>
    <ligand>
        <name>Zn(2+)</name>
        <dbReference type="ChEBI" id="CHEBI:29105"/>
    </ligand>
</feature>
<dbReference type="GO" id="GO:0008270">
    <property type="term" value="F:zinc ion binding"/>
    <property type="evidence" value="ECO:0007669"/>
    <property type="project" value="UniProtKB-UniRule"/>
</dbReference>
<name>A0A848MEP5_9GAMM</name>
<dbReference type="InterPro" id="IPR006640">
    <property type="entry name" value="SprT-like_domain"/>
</dbReference>
<dbReference type="RefSeq" id="WP_169401206.1">
    <property type="nucleotide sequence ID" value="NZ_JAADJU010000001.1"/>
</dbReference>
<evidence type="ECO:0000256" key="7">
    <source>
        <dbReference type="HAMAP-Rule" id="MF_00746"/>
    </source>
</evidence>
<dbReference type="PANTHER" id="PTHR38773:SF1">
    <property type="entry name" value="PROTEIN SPRT"/>
    <property type="match status" value="1"/>
</dbReference>
<dbReference type="GO" id="GO:0006508">
    <property type="term" value="P:proteolysis"/>
    <property type="evidence" value="ECO:0007669"/>
    <property type="project" value="UniProtKB-KW"/>
</dbReference>
<organism evidence="9 10">
    <name type="scientific">Rouxiella aceris</name>
    <dbReference type="NCBI Taxonomy" id="2703884"/>
    <lineage>
        <taxon>Bacteria</taxon>
        <taxon>Pseudomonadati</taxon>
        <taxon>Pseudomonadota</taxon>
        <taxon>Gammaproteobacteria</taxon>
        <taxon>Enterobacterales</taxon>
        <taxon>Yersiniaceae</taxon>
        <taxon>Rouxiella</taxon>
    </lineage>
</organism>
<evidence type="ECO:0000313" key="9">
    <source>
        <dbReference type="EMBL" id="NMP25512.1"/>
    </source>
</evidence>
<dbReference type="AlphaFoldDB" id="A0A848MEP5"/>
<feature type="active site" evidence="7">
    <location>
        <position position="79"/>
    </location>
</feature>
<comment type="similarity">
    <text evidence="2 7">Belongs to the SprT family.</text>
</comment>
<dbReference type="NCBIfam" id="NF003421">
    <property type="entry name" value="PRK04860.1"/>
    <property type="match status" value="1"/>
</dbReference>
<evidence type="ECO:0000256" key="5">
    <source>
        <dbReference type="ARBA" id="ARBA00022723"/>
    </source>
</evidence>
<evidence type="ECO:0000313" key="10">
    <source>
        <dbReference type="Proteomes" id="UP000585363"/>
    </source>
</evidence>
<comment type="caution">
    <text evidence="9">The sequence shown here is derived from an EMBL/GenBank/DDBJ whole genome shotgun (WGS) entry which is preliminary data.</text>
</comment>
<dbReference type="Proteomes" id="UP000585363">
    <property type="component" value="Unassembled WGS sequence"/>
</dbReference>
<reference evidence="9 10" key="2">
    <citation type="submission" date="2020-06" db="EMBL/GenBank/DDBJ databases">
        <title>Polyphasic characterization of a Rahnella strain isolated from tree sap.</title>
        <authorList>
            <person name="Kim I.S."/>
        </authorList>
    </citation>
    <scope>NUCLEOTIDE SEQUENCE [LARGE SCALE GENOMIC DNA]</scope>
    <source>
        <strain evidence="9 10">SAP-1</strain>
    </source>
</reference>
<dbReference type="GO" id="GO:0005737">
    <property type="term" value="C:cytoplasm"/>
    <property type="evidence" value="ECO:0007669"/>
    <property type="project" value="UniProtKB-SubCell"/>
</dbReference>
<dbReference type="GO" id="GO:0008237">
    <property type="term" value="F:metallopeptidase activity"/>
    <property type="evidence" value="ECO:0007669"/>
    <property type="project" value="UniProtKB-KW"/>
</dbReference>
<keyword evidence="9" id="KW-0378">Hydrolase</keyword>
<proteinExistence type="inferred from homology"/>
<evidence type="ECO:0000259" key="8">
    <source>
        <dbReference type="SMART" id="SM00731"/>
    </source>
</evidence>
<comment type="subcellular location">
    <subcellularLocation>
        <location evidence="1 7">Cytoplasm</location>
    </subcellularLocation>
</comment>
<reference evidence="9 10" key="1">
    <citation type="submission" date="2020-01" db="EMBL/GenBank/DDBJ databases">
        <authorList>
            <person name="Lee S.D."/>
        </authorList>
    </citation>
    <scope>NUCLEOTIDE SEQUENCE [LARGE SCALE GENOMIC DNA]</scope>
    <source>
        <strain evidence="9 10">SAP-1</strain>
    </source>
</reference>
<feature type="binding site" evidence="7">
    <location>
        <position position="78"/>
    </location>
    <ligand>
        <name>Zn(2+)</name>
        <dbReference type="ChEBI" id="CHEBI:29105"/>
    </ligand>
</feature>
<evidence type="ECO:0000256" key="6">
    <source>
        <dbReference type="ARBA" id="ARBA00022833"/>
    </source>
</evidence>
<dbReference type="Pfam" id="PF17283">
    <property type="entry name" value="Zn_ribbon_SprT"/>
    <property type="match status" value="1"/>
</dbReference>
<dbReference type="PANTHER" id="PTHR38773">
    <property type="entry name" value="PROTEIN SPRT"/>
    <property type="match status" value="1"/>
</dbReference>
<protein>
    <recommendedName>
        <fullName evidence="3 7">Protein SprT</fullName>
    </recommendedName>
</protein>
<sequence>MKNTRLPIALQQSVMRCMREKLQLANQQLATTYPEPEINYQQRGTSAGTAYLQYWQIRLNAVLLIENQQAFIDQVVPHELAHLLVYRRFGRAAAPHGKEWRWMMESVLGVSASRTHQFTLTSVQSKTYPYLCQCRDHQLTVRRHNKVMRKEAEYRCSHCGELLRFKTGQG</sequence>
<evidence type="ECO:0000256" key="2">
    <source>
        <dbReference type="ARBA" id="ARBA00006591"/>
    </source>
</evidence>
<dbReference type="EMBL" id="JAADJU010000001">
    <property type="protein sequence ID" value="NMP25512.1"/>
    <property type="molecule type" value="Genomic_DNA"/>
</dbReference>
<dbReference type="HAMAP" id="MF_00746">
    <property type="entry name" value="SprT"/>
    <property type="match status" value="1"/>
</dbReference>
<dbReference type="GO" id="GO:0006950">
    <property type="term" value="P:response to stress"/>
    <property type="evidence" value="ECO:0007669"/>
    <property type="project" value="UniProtKB-ARBA"/>
</dbReference>
<evidence type="ECO:0000256" key="4">
    <source>
        <dbReference type="ARBA" id="ARBA00022490"/>
    </source>
</evidence>
<keyword evidence="10" id="KW-1185">Reference proteome</keyword>
<keyword evidence="6 7" id="KW-0862">Zinc</keyword>
<dbReference type="SMART" id="SM00731">
    <property type="entry name" value="SprT"/>
    <property type="match status" value="1"/>
</dbReference>
<evidence type="ECO:0000256" key="1">
    <source>
        <dbReference type="ARBA" id="ARBA00004496"/>
    </source>
</evidence>
<comment type="cofactor">
    <cofactor evidence="7">
        <name>Zn(2+)</name>
        <dbReference type="ChEBI" id="CHEBI:29105"/>
    </cofactor>
    <text evidence="7">Binds 1 zinc ion.</text>
</comment>